<dbReference type="EMBL" id="CACTIH010003638">
    <property type="protein sequence ID" value="CAA2979976.1"/>
    <property type="molecule type" value="Genomic_DNA"/>
</dbReference>
<dbReference type="Proteomes" id="UP000594638">
    <property type="component" value="Unassembled WGS sequence"/>
</dbReference>
<name>A0A8S0RLE9_OLEEU</name>
<dbReference type="Gramene" id="OE9A021916T1">
    <property type="protein sequence ID" value="OE9A021916C1"/>
    <property type="gene ID" value="OE9A021916"/>
</dbReference>
<reference evidence="1 2" key="1">
    <citation type="submission" date="2019-12" db="EMBL/GenBank/DDBJ databases">
        <authorList>
            <person name="Alioto T."/>
            <person name="Alioto T."/>
            <person name="Gomez Garrido J."/>
        </authorList>
    </citation>
    <scope>NUCLEOTIDE SEQUENCE [LARGE SCALE GENOMIC DNA]</scope>
</reference>
<keyword evidence="2" id="KW-1185">Reference proteome</keyword>
<dbReference type="OrthoDB" id="1702039at2759"/>
<accession>A0A8S0RLE9</accession>
<evidence type="ECO:0000313" key="2">
    <source>
        <dbReference type="Proteomes" id="UP000594638"/>
    </source>
</evidence>
<protein>
    <submittedName>
        <fullName evidence="1">Uncharacterized protein</fullName>
    </submittedName>
</protein>
<evidence type="ECO:0000313" key="1">
    <source>
        <dbReference type="EMBL" id="CAA2979976.1"/>
    </source>
</evidence>
<feature type="non-terminal residue" evidence="1">
    <location>
        <position position="1"/>
    </location>
</feature>
<gene>
    <name evidence="1" type="ORF">OLEA9_A021916</name>
</gene>
<feature type="non-terminal residue" evidence="1">
    <location>
        <position position="61"/>
    </location>
</feature>
<comment type="caution">
    <text evidence="1">The sequence shown here is derived from an EMBL/GenBank/DDBJ whole genome shotgun (WGS) entry which is preliminary data.</text>
</comment>
<dbReference type="AlphaFoldDB" id="A0A8S0RLE9"/>
<proteinExistence type="predicted"/>
<sequence>NKNTNTSGDASGKVDPKFRMEVLMGVIRRLLRAEMEQLKVHEWIATNAPNLRRRGKIQPRE</sequence>
<organism evidence="1 2">
    <name type="scientific">Olea europaea subsp. europaea</name>
    <dbReference type="NCBI Taxonomy" id="158383"/>
    <lineage>
        <taxon>Eukaryota</taxon>
        <taxon>Viridiplantae</taxon>
        <taxon>Streptophyta</taxon>
        <taxon>Embryophyta</taxon>
        <taxon>Tracheophyta</taxon>
        <taxon>Spermatophyta</taxon>
        <taxon>Magnoliopsida</taxon>
        <taxon>eudicotyledons</taxon>
        <taxon>Gunneridae</taxon>
        <taxon>Pentapetalae</taxon>
        <taxon>asterids</taxon>
        <taxon>lamiids</taxon>
        <taxon>Lamiales</taxon>
        <taxon>Oleaceae</taxon>
        <taxon>Oleeae</taxon>
        <taxon>Olea</taxon>
    </lineage>
</organism>